<dbReference type="InterPro" id="IPR050515">
    <property type="entry name" value="Beta-lactam/transpept"/>
</dbReference>
<dbReference type="Gene3D" id="3.40.710.10">
    <property type="entry name" value="DD-peptidase/beta-lactamase superfamily"/>
    <property type="match status" value="1"/>
</dbReference>
<proteinExistence type="predicted"/>
<feature type="domain" description="Penicillin-binding protein transpeptidase" evidence="1">
    <location>
        <begin position="156"/>
        <end position="474"/>
    </location>
</feature>
<dbReference type="InterPro" id="IPR001460">
    <property type="entry name" value="PCN-bd_Tpept"/>
</dbReference>
<evidence type="ECO:0000313" key="3">
    <source>
        <dbReference type="EMBL" id="MDA2806508.1"/>
    </source>
</evidence>
<accession>A0ABT4TP92</accession>
<dbReference type="SUPFAM" id="SSF56601">
    <property type="entry name" value="beta-lactamase/transpeptidase-like"/>
    <property type="match status" value="1"/>
</dbReference>
<name>A0ABT4TP92_9ACTN</name>
<dbReference type="EMBL" id="JAQFWP010000036">
    <property type="protein sequence ID" value="MDA2806508.1"/>
    <property type="molecule type" value="Genomic_DNA"/>
</dbReference>
<dbReference type="RefSeq" id="WP_270679147.1">
    <property type="nucleotide sequence ID" value="NZ_JAQFWP010000036.1"/>
</dbReference>
<keyword evidence="4" id="KW-1185">Reference proteome</keyword>
<dbReference type="Pfam" id="PF21922">
    <property type="entry name" value="PBP_dimer_2"/>
    <property type="match status" value="1"/>
</dbReference>
<feature type="domain" description="Penicillin binding protein A dimerisation" evidence="2">
    <location>
        <begin position="52"/>
        <end position="133"/>
    </location>
</feature>
<evidence type="ECO:0000313" key="4">
    <source>
        <dbReference type="Proteomes" id="UP001165685"/>
    </source>
</evidence>
<reference evidence="3" key="1">
    <citation type="submission" date="2023-01" db="EMBL/GenBank/DDBJ databases">
        <title>Draft genome sequence of Nocardiopsis sp. LSu2-4 isolated from halophytes.</title>
        <authorList>
            <person name="Duangmal K."/>
            <person name="Chantavorakit T."/>
        </authorList>
    </citation>
    <scope>NUCLEOTIDE SEQUENCE</scope>
    <source>
        <strain evidence="3">LSu2-4</strain>
    </source>
</reference>
<dbReference type="Gene3D" id="3.90.1310.10">
    <property type="entry name" value="Penicillin-binding protein 2a (Domain 2)"/>
    <property type="match status" value="1"/>
</dbReference>
<dbReference type="InterPro" id="IPR012338">
    <property type="entry name" value="Beta-lactam/transpept-like"/>
</dbReference>
<evidence type="ECO:0000259" key="1">
    <source>
        <dbReference type="Pfam" id="PF00905"/>
    </source>
</evidence>
<dbReference type="Proteomes" id="UP001165685">
    <property type="component" value="Unassembled WGS sequence"/>
</dbReference>
<evidence type="ECO:0000259" key="2">
    <source>
        <dbReference type="Pfam" id="PF21922"/>
    </source>
</evidence>
<dbReference type="PANTHER" id="PTHR30627:SF24">
    <property type="entry name" value="PENICILLIN-BINDING PROTEIN 4B"/>
    <property type="match status" value="1"/>
</dbReference>
<comment type="caution">
    <text evidence="3">The sequence shown here is derived from an EMBL/GenBank/DDBJ whole genome shotgun (WGS) entry which is preliminary data.</text>
</comment>
<gene>
    <name evidence="3" type="ORF">O4U47_18505</name>
</gene>
<dbReference type="InterPro" id="IPR054120">
    <property type="entry name" value="PBPA_dimer"/>
</dbReference>
<sequence length="479" mass="49947">MNTPIRRLAFFCMALFGVLLLNVTWIQAFQAESLREHPFNARQYAEVLNLPRGPIVIGGDEVAMSEPVGGDSEAYQREYTAGGLYAHAVGTFPIRGDGVEKSENSLLDGTDERLAVRNFMDTITGAEHQGASVEMTIDPAAQQAAMDGLEALGKNGAAVALDPSTGAILALYSNPTFDPNPVSDVANPNDAQAAWTELTEDERKPLLNRALKERYPPGSTFKVVTAAAALENGASPDSTMDAPASINLGAPLPNAWGGPCNGGEPDSLAHSIEQSCNTSMANWALELGDAKMTEQAEKFGFNQGGLETPVPALESLYPNPSGDRNLLGRSGIGQGNVEATPLQMAMVASGIANKGDIMQPYMVESVKDSDLSTIEGHSPETYATAVSGQTADQLKDMMVLVTEGPDASGSQGAIPGMQVAGKTGTAETGSGPTHNWFISFAPADDPQVAVAVVVEHGGMSGGTAAAPIAKGIMEAVIDE</sequence>
<dbReference type="Pfam" id="PF00905">
    <property type="entry name" value="Transpeptidase"/>
    <property type="match status" value="1"/>
</dbReference>
<protein>
    <submittedName>
        <fullName evidence="3">Penicillin-binding transpeptidase domain-containing protein</fullName>
    </submittedName>
</protein>
<organism evidence="3 4">
    <name type="scientific">Nocardiopsis suaedae</name>
    <dbReference type="NCBI Taxonomy" id="3018444"/>
    <lineage>
        <taxon>Bacteria</taxon>
        <taxon>Bacillati</taxon>
        <taxon>Actinomycetota</taxon>
        <taxon>Actinomycetes</taxon>
        <taxon>Streptosporangiales</taxon>
        <taxon>Nocardiopsidaceae</taxon>
        <taxon>Nocardiopsis</taxon>
    </lineage>
</organism>
<dbReference type="PANTHER" id="PTHR30627">
    <property type="entry name" value="PEPTIDOGLYCAN D,D-TRANSPEPTIDASE"/>
    <property type="match status" value="1"/>
</dbReference>